<feature type="domain" description="HTH lysR-type" evidence="5">
    <location>
        <begin position="1"/>
        <end position="58"/>
    </location>
</feature>
<dbReference type="Gene3D" id="1.10.10.10">
    <property type="entry name" value="Winged helix-like DNA-binding domain superfamily/Winged helix DNA-binding domain"/>
    <property type="match status" value="1"/>
</dbReference>
<dbReference type="PROSITE" id="PS50931">
    <property type="entry name" value="HTH_LYSR"/>
    <property type="match status" value="1"/>
</dbReference>
<reference evidence="7" key="1">
    <citation type="journal article" date="2019" name="Int. J. Syst. Evol. Microbiol.">
        <title>The Global Catalogue of Microorganisms (GCM) 10K type strain sequencing project: providing services to taxonomists for standard genome sequencing and annotation.</title>
        <authorList>
            <consortium name="The Broad Institute Genomics Platform"/>
            <consortium name="The Broad Institute Genome Sequencing Center for Infectious Disease"/>
            <person name="Wu L."/>
            <person name="Ma J."/>
        </authorList>
    </citation>
    <scope>NUCLEOTIDE SEQUENCE [LARGE SCALE GENOMIC DNA]</scope>
    <source>
        <strain evidence="7">CCUG 54518</strain>
    </source>
</reference>
<dbReference type="SUPFAM" id="SSF53850">
    <property type="entry name" value="Periplasmic binding protein-like II"/>
    <property type="match status" value="1"/>
</dbReference>
<dbReference type="InterPro" id="IPR058163">
    <property type="entry name" value="LysR-type_TF_proteobact-type"/>
</dbReference>
<dbReference type="EMBL" id="JBHTBX010000004">
    <property type="protein sequence ID" value="MFC7434315.1"/>
    <property type="molecule type" value="Genomic_DNA"/>
</dbReference>
<keyword evidence="7" id="KW-1185">Reference proteome</keyword>
<dbReference type="SUPFAM" id="SSF46785">
    <property type="entry name" value="Winged helix' DNA-binding domain"/>
    <property type="match status" value="1"/>
</dbReference>
<evidence type="ECO:0000256" key="3">
    <source>
        <dbReference type="ARBA" id="ARBA00023125"/>
    </source>
</evidence>
<protein>
    <submittedName>
        <fullName evidence="6">LysR family transcriptional regulator</fullName>
    </submittedName>
</protein>
<dbReference type="Gene3D" id="3.40.190.290">
    <property type="match status" value="1"/>
</dbReference>
<dbReference type="InterPro" id="IPR000847">
    <property type="entry name" value="LysR_HTH_N"/>
</dbReference>
<dbReference type="Proteomes" id="UP001596495">
    <property type="component" value="Unassembled WGS sequence"/>
</dbReference>
<comment type="caution">
    <text evidence="6">The sequence shown here is derived from an EMBL/GenBank/DDBJ whole genome shotgun (WGS) entry which is preliminary data.</text>
</comment>
<gene>
    <name evidence="6" type="ORF">ACFQNJ_07295</name>
</gene>
<keyword evidence="2" id="KW-0805">Transcription regulation</keyword>
<dbReference type="PANTHER" id="PTHR30537:SF5">
    <property type="entry name" value="HTH-TYPE TRANSCRIPTIONAL ACTIVATOR TTDR-RELATED"/>
    <property type="match status" value="1"/>
</dbReference>
<dbReference type="InterPro" id="IPR005119">
    <property type="entry name" value="LysR_subst-bd"/>
</dbReference>
<organism evidence="6 7">
    <name type="scientific">Hydrogenophaga bisanensis</name>
    <dbReference type="NCBI Taxonomy" id="439611"/>
    <lineage>
        <taxon>Bacteria</taxon>
        <taxon>Pseudomonadati</taxon>
        <taxon>Pseudomonadota</taxon>
        <taxon>Betaproteobacteria</taxon>
        <taxon>Burkholderiales</taxon>
        <taxon>Comamonadaceae</taxon>
        <taxon>Hydrogenophaga</taxon>
    </lineage>
</organism>
<dbReference type="Pfam" id="PF00126">
    <property type="entry name" value="HTH_1"/>
    <property type="match status" value="1"/>
</dbReference>
<evidence type="ECO:0000256" key="4">
    <source>
        <dbReference type="ARBA" id="ARBA00023163"/>
    </source>
</evidence>
<sequence length="320" mass="35746">MDRLDLELVTAIRQQGSLAGAARTLGLTPPGVTRRLAALEAQLGVRLFQRSTRRVTATAEGESLCDHARVLLQGFDAAESEMRERRSAPSGPIRLVATFGFGRHWVAPALADFQALYPAVSIQLHLTEQLPDLAVDGYDGAIWLWHAPLTRQAEWTSRRLARNQRVMVASPGYLRRRGMPADPQDLTQHDCLVVRENLEPGQRVDHWHLRQAGGQPRHVPVRGPLSSNAGEVVRDWCLAGKGIMLRSLWDVAPLLSQGKLIQVLPDWSMPDADIHWLAPYRPQIPGRIRLMVEFLAERFRAEPWRPVSAAGARPGSRRKP</sequence>
<name>A0ABW2R8A0_9BURK</name>
<keyword evidence="3" id="KW-0238">DNA-binding</keyword>
<dbReference type="Pfam" id="PF03466">
    <property type="entry name" value="LysR_substrate"/>
    <property type="match status" value="1"/>
</dbReference>
<evidence type="ECO:0000259" key="5">
    <source>
        <dbReference type="PROSITE" id="PS50931"/>
    </source>
</evidence>
<dbReference type="InterPro" id="IPR036388">
    <property type="entry name" value="WH-like_DNA-bd_sf"/>
</dbReference>
<evidence type="ECO:0000256" key="1">
    <source>
        <dbReference type="ARBA" id="ARBA00009437"/>
    </source>
</evidence>
<dbReference type="RefSeq" id="WP_382255527.1">
    <property type="nucleotide sequence ID" value="NZ_JBHTBX010000004.1"/>
</dbReference>
<comment type="similarity">
    <text evidence="1">Belongs to the LysR transcriptional regulatory family.</text>
</comment>
<evidence type="ECO:0000256" key="2">
    <source>
        <dbReference type="ARBA" id="ARBA00023015"/>
    </source>
</evidence>
<dbReference type="InterPro" id="IPR036390">
    <property type="entry name" value="WH_DNA-bd_sf"/>
</dbReference>
<accession>A0ABW2R8A0</accession>
<evidence type="ECO:0000313" key="7">
    <source>
        <dbReference type="Proteomes" id="UP001596495"/>
    </source>
</evidence>
<evidence type="ECO:0000313" key="6">
    <source>
        <dbReference type="EMBL" id="MFC7434315.1"/>
    </source>
</evidence>
<keyword evidence="4" id="KW-0804">Transcription</keyword>
<proteinExistence type="inferred from homology"/>
<dbReference type="PANTHER" id="PTHR30537">
    <property type="entry name" value="HTH-TYPE TRANSCRIPTIONAL REGULATOR"/>
    <property type="match status" value="1"/>
</dbReference>